<reference evidence="1" key="1">
    <citation type="submission" date="2020-05" db="EMBL/GenBank/DDBJ databases">
        <authorList>
            <person name="Chiriac C."/>
            <person name="Salcher M."/>
            <person name="Ghai R."/>
            <person name="Kavagutti S V."/>
        </authorList>
    </citation>
    <scope>NUCLEOTIDE SEQUENCE</scope>
</reference>
<dbReference type="EMBL" id="CAFAAQ010000078">
    <property type="protein sequence ID" value="CAB4808367.1"/>
    <property type="molecule type" value="Genomic_DNA"/>
</dbReference>
<sequence>MPTSVLGATTVPTTAVPPASVLGVTTERVIVVDAAPIEFTG</sequence>
<accession>A0A6J6YSY8</accession>
<protein>
    <submittedName>
        <fullName evidence="1">Unannotated protein</fullName>
    </submittedName>
</protein>
<gene>
    <name evidence="1" type="ORF">UFOPK3046_00981</name>
</gene>
<organism evidence="1">
    <name type="scientific">freshwater metagenome</name>
    <dbReference type="NCBI Taxonomy" id="449393"/>
    <lineage>
        <taxon>unclassified sequences</taxon>
        <taxon>metagenomes</taxon>
        <taxon>ecological metagenomes</taxon>
    </lineage>
</organism>
<dbReference type="AlphaFoldDB" id="A0A6J6YSY8"/>
<name>A0A6J6YSY8_9ZZZZ</name>
<proteinExistence type="predicted"/>
<evidence type="ECO:0000313" key="1">
    <source>
        <dbReference type="EMBL" id="CAB4808367.1"/>
    </source>
</evidence>